<organism evidence="2 3">
    <name type="scientific">Tritrichomonas foetus</name>
    <dbReference type="NCBI Taxonomy" id="1144522"/>
    <lineage>
        <taxon>Eukaryota</taxon>
        <taxon>Metamonada</taxon>
        <taxon>Parabasalia</taxon>
        <taxon>Tritrichomonadida</taxon>
        <taxon>Tritrichomonadidae</taxon>
        <taxon>Tritrichomonas</taxon>
    </lineage>
</organism>
<reference evidence="2" key="1">
    <citation type="submission" date="2016-10" db="EMBL/GenBank/DDBJ databases">
        <authorList>
            <person name="Benchimol M."/>
            <person name="Almeida L.G."/>
            <person name="Vasconcelos A.T."/>
            <person name="Perreira-Neves A."/>
            <person name="Rosa I.A."/>
            <person name="Tasca T."/>
            <person name="Bogo M.R."/>
            <person name="de Souza W."/>
        </authorList>
    </citation>
    <scope>NUCLEOTIDE SEQUENCE [LARGE SCALE GENOMIC DNA]</scope>
    <source>
        <strain evidence="2">K</strain>
    </source>
</reference>
<feature type="compositionally biased region" description="Basic residues" evidence="1">
    <location>
        <begin position="214"/>
        <end position="223"/>
    </location>
</feature>
<evidence type="ECO:0000313" key="3">
    <source>
        <dbReference type="Proteomes" id="UP000179807"/>
    </source>
</evidence>
<evidence type="ECO:0000313" key="2">
    <source>
        <dbReference type="EMBL" id="OHS93982.1"/>
    </source>
</evidence>
<protein>
    <recommendedName>
        <fullName evidence="4">Chromo domain-containing protein</fullName>
    </recommendedName>
</protein>
<feature type="compositionally biased region" description="Basic residues" evidence="1">
    <location>
        <begin position="181"/>
        <end position="195"/>
    </location>
</feature>
<dbReference type="AlphaFoldDB" id="A0A1J4J3I3"/>
<name>A0A1J4J3I3_9EUKA</name>
<feature type="compositionally biased region" description="Low complexity" evidence="1">
    <location>
        <begin position="319"/>
        <end position="330"/>
    </location>
</feature>
<dbReference type="RefSeq" id="XP_068347119.1">
    <property type="nucleotide sequence ID" value="XM_068496050.1"/>
</dbReference>
<dbReference type="GeneID" id="94830754"/>
<feature type="compositionally biased region" description="Polar residues" evidence="1">
    <location>
        <begin position="140"/>
        <end position="152"/>
    </location>
</feature>
<accession>A0A1J4J3I3</accession>
<dbReference type="VEuPathDB" id="TrichDB:TRFO_11467"/>
<feature type="compositionally biased region" description="Polar residues" evidence="1">
    <location>
        <begin position="255"/>
        <end position="283"/>
    </location>
</feature>
<feature type="compositionally biased region" description="Basic and acidic residues" evidence="1">
    <location>
        <begin position="238"/>
        <end position="254"/>
    </location>
</feature>
<proteinExistence type="predicted"/>
<feature type="compositionally biased region" description="Basic residues" evidence="1">
    <location>
        <begin position="284"/>
        <end position="295"/>
    </location>
</feature>
<feature type="compositionally biased region" description="Acidic residues" evidence="1">
    <location>
        <begin position="158"/>
        <end position="176"/>
    </location>
</feature>
<evidence type="ECO:0000256" key="1">
    <source>
        <dbReference type="SAM" id="MobiDB-lite"/>
    </source>
</evidence>
<keyword evidence="3" id="KW-1185">Reference proteome</keyword>
<feature type="compositionally biased region" description="Basic and acidic residues" evidence="1">
    <location>
        <begin position="116"/>
        <end position="127"/>
    </location>
</feature>
<dbReference type="Proteomes" id="UP000179807">
    <property type="component" value="Unassembled WGS sequence"/>
</dbReference>
<feature type="region of interest" description="Disordered" evidence="1">
    <location>
        <begin position="116"/>
        <end position="330"/>
    </location>
</feature>
<gene>
    <name evidence="2" type="ORF">TRFO_11467</name>
</gene>
<dbReference type="EMBL" id="MLAK01001359">
    <property type="protein sequence ID" value="OHS93982.1"/>
    <property type="molecule type" value="Genomic_DNA"/>
</dbReference>
<feature type="compositionally biased region" description="Polar residues" evidence="1">
    <location>
        <begin position="296"/>
        <end position="313"/>
    </location>
</feature>
<sequence>MQNTEVDDLNGERLDEDVKVVSGYIMSVNDEIIYQGIHKFYCLWYPEEGSKQITATWEPAENIEECDVYHDWIKLRKETKFKPKTIHNYEELVIYESTLPQLGEIELSSEEFEISDDFKETQTKSEIIKTPGKRGRKKGSNSNPKKTQQTLNYFVENQVDDDDDDGDDDDEDDDNYEISTKRTKQKGKLEKKRKRKNDDDSDFFDNETITNKTVKTRGRGRVKKNPDEKPQTSTRRNSNKDISKSSYKNSDEHQQPSSLQQDKSVSAHSKNTHTKASNYSSTAKNHHNSPSKTSKHSNPSNIDSSNFTDNSQTMDHKSSSTNSNSTSNTKSKNVLLNLNDVPVDVNDGVFDIILSSKFHNPNAQSRVILINKMNTISDFSRRTLYPITALDKKERITEIVNEKSEDGENELFVEITNIDGVKSKIPYFLAEATFPEALTNYTETTFLATIDNGWHFEYNSDDEKDK</sequence>
<comment type="caution">
    <text evidence="2">The sequence shown here is derived from an EMBL/GenBank/DDBJ whole genome shotgun (WGS) entry which is preliminary data.</text>
</comment>
<evidence type="ECO:0008006" key="4">
    <source>
        <dbReference type="Google" id="ProtNLM"/>
    </source>
</evidence>